<sequence>MTRATGPGETPEPGEVGTSPSAQRSPEDGATAPLEARPEGGAAPPADEPAAGGATPPGSGVRQLLGEDFSLSDTVGGVRGMVEAMAPGLLFVVVFIATRDLVPALVASVAVAVGAMVARLVARTPLTQALSGLLGVGVGVVWAWRTGQAEDYFAFGLWTNAAYAAGLLLALVFRWPAVGVVVAALRGQDMSWRTDPAQRGRYARYRLATWLWVLMFLARLAVQVPLYLSAEVGWLGTARLVMGLPLWGLTLWATWVLVREPTSAEAR</sequence>
<feature type="compositionally biased region" description="Low complexity" evidence="1">
    <location>
        <begin position="32"/>
        <end position="60"/>
    </location>
</feature>
<comment type="caution">
    <text evidence="3">The sequence shown here is derived from an EMBL/GenBank/DDBJ whole genome shotgun (WGS) entry which is preliminary data.</text>
</comment>
<name>A0ABT5U0G7_9MICO</name>
<keyword evidence="2" id="KW-0812">Transmembrane</keyword>
<feature type="transmembrane region" description="Helical" evidence="2">
    <location>
        <begin position="104"/>
        <end position="122"/>
    </location>
</feature>
<dbReference type="EMBL" id="JARACI010001156">
    <property type="protein sequence ID" value="MDD9207797.1"/>
    <property type="molecule type" value="Genomic_DNA"/>
</dbReference>
<feature type="transmembrane region" description="Helical" evidence="2">
    <location>
        <begin position="240"/>
        <end position="258"/>
    </location>
</feature>
<feature type="region of interest" description="Disordered" evidence="1">
    <location>
        <begin position="1"/>
        <end position="62"/>
    </location>
</feature>
<gene>
    <name evidence="3" type="ORF">PU560_15175</name>
</gene>
<reference evidence="3" key="1">
    <citation type="submission" date="2023-02" db="EMBL/GenBank/DDBJ databases">
        <title>Georgenia sp.10Sc9-8, isolated from a soil sample collected from the Taklamakan desert.</title>
        <authorList>
            <person name="Liu S."/>
        </authorList>
    </citation>
    <scope>NUCLEOTIDE SEQUENCE</scope>
    <source>
        <strain evidence="3">10Sc9-8</strain>
    </source>
</reference>
<feature type="transmembrane region" description="Helical" evidence="2">
    <location>
        <begin position="165"/>
        <end position="186"/>
    </location>
</feature>
<protein>
    <submittedName>
        <fullName evidence="3">DUF3159 domain-containing protein</fullName>
    </submittedName>
</protein>
<dbReference type="InterPro" id="IPR016566">
    <property type="entry name" value="UCP010219"/>
</dbReference>
<feature type="transmembrane region" description="Helical" evidence="2">
    <location>
        <begin position="207"/>
        <end position="228"/>
    </location>
</feature>
<organism evidence="3 4">
    <name type="scientific">Georgenia halotolerans</name>
    <dbReference type="NCBI Taxonomy" id="3028317"/>
    <lineage>
        <taxon>Bacteria</taxon>
        <taxon>Bacillati</taxon>
        <taxon>Actinomycetota</taxon>
        <taxon>Actinomycetes</taxon>
        <taxon>Micrococcales</taxon>
        <taxon>Bogoriellaceae</taxon>
        <taxon>Georgenia</taxon>
    </lineage>
</organism>
<evidence type="ECO:0000256" key="1">
    <source>
        <dbReference type="SAM" id="MobiDB-lite"/>
    </source>
</evidence>
<evidence type="ECO:0000313" key="4">
    <source>
        <dbReference type="Proteomes" id="UP001165561"/>
    </source>
</evidence>
<evidence type="ECO:0000256" key="2">
    <source>
        <dbReference type="SAM" id="Phobius"/>
    </source>
</evidence>
<feature type="transmembrane region" description="Helical" evidence="2">
    <location>
        <begin position="129"/>
        <end position="145"/>
    </location>
</feature>
<dbReference type="Proteomes" id="UP001165561">
    <property type="component" value="Unassembled WGS sequence"/>
</dbReference>
<dbReference type="Pfam" id="PF11361">
    <property type="entry name" value="DUF3159"/>
    <property type="match status" value="1"/>
</dbReference>
<evidence type="ECO:0000313" key="3">
    <source>
        <dbReference type="EMBL" id="MDD9207797.1"/>
    </source>
</evidence>
<keyword evidence="4" id="KW-1185">Reference proteome</keyword>
<proteinExistence type="predicted"/>
<feature type="transmembrane region" description="Helical" evidence="2">
    <location>
        <begin position="80"/>
        <end position="98"/>
    </location>
</feature>
<accession>A0ABT5U0G7</accession>
<keyword evidence="2" id="KW-1133">Transmembrane helix</keyword>
<feature type="compositionally biased region" description="Low complexity" evidence="1">
    <location>
        <begin position="1"/>
        <end position="18"/>
    </location>
</feature>
<keyword evidence="2" id="KW-0472">Membrane</keyword>